<organism evidence="4 5">
    <name type="scientific">Paraglomus occultum</name>
    <dbReference type="NCBI Taxonomy" id="144539"/>
    <lineage>
        <taxon>Eukaryota</taxon>
        <taxon>Fungi</taxon>
        <taxon>Fungi incertae sedis</taxon>
        <taxon>Mucoromycota</taxon>
        <taxon>Glomeromycotina</taxon>
        <taxon>Glomeromycetes</taxon>
        <taxon>Paraglomerales</taxon>
        <taxon>Paraglomeraceae</taxon>
        <taxon>Paraglomus</taxon>
    </lineage>
</organism>
<dbReference type="Pfam" id="PF00004">
    <property type="entry name" value="AAA"/>
    <property type="match status" value="1"/>
</dbReference>
<keyword evidence="1" id="KW-0547">Nucleotide-binding</keyword>
<dbReference type="Gene3D" id="3.40.50.300">
    <property type="entry name" value="P-loop containing nucleotide triphosphate hydrolases"/>
    <property type="match status" value="1"/>
</dbReference>
<dbReference type="GO" id="GO:0005524">
    <property type="term" value="F:ATP binding"/>
    <property type="evidence" value="ECO:0007669"/>
    <property type="project" value="UniProtKB-KW"/>
</dbReference>
<accession>A0A9N8W2H8</accession>
<evidence type="ECO:0000313" key="5">
    <source>
        <dbReference type="Proteomes" id="UP000789572"/>
    </source>
</evidence>
<dbReference type="OrthoDB" id="10254455at2759"/>
<dbReference type="PANTHER" id="PTHR23077:SF117">
    <property type="entry name" value="AAA+ ATPASE DOMAIN-CONTAINING PROTEIN"/>
    <property type="match status" value="1"/>
</dbReference>
<dbReference type="InterPro" id="IPR041569">
    <property type="entry name" value="AAA_lid_3"/>
</dbReference>
<evidence type="ECO:0000313" key="4">
    <source>
        <dbReference type="EMBL" id="CAG8469687.1"/>
    </source>
</evidence>
<dbReference type="Proteomes" id="UP000789572">
    <property type="component" value="Unassembled WGS sequence"/>
</dbReference>
<sequence length="268" mass="30029">MQTLFDEWEFSHQKVSYCMYIIARDKTLSYPSLSNSVISDFRFGPPGTGKTLLAKAVAAETSANFLPVSIPDLIKGEVGESEKAIANAFRIAARSSPCVIFLDELETVFGLRDESGTLGKKMISQLFLELDALTARQLPVIILAATNNPEMIDRTILRPGRLDRIVYVRPPLREERLHILHLLSVRTRFSNEVDFDDIARNTENYTGADLKALTQRAGLLALKRCKEGGNAEQMAISQSDLLRALALVRPSISKKDILRYEKFRQLSL</sequence>
<dbReference type="SMART" id="SM00382">
    <property type="entry name" value="AAA"/>
    <property type="match status" value="1"/>
</dbReference>
<comment type="caution">
    <text evidence="4">The sequence shown here is derived from an EMBL/GenBank/DDBJ whole genome shotgun (WGS) entry which is preliminary data.</text>
</comment>
<dbReference type="Gene3D" id="1.10.8.60">
    <property type="match status" value="1"/>
</dbReference>
<dbReference type="InterPro" id="IPR050168">
    <property type="entry name" value="AAA_ATPase_domain"/>
</dbReference>
<keyword evidence="5" id="KW-1185">Reference proteome</keyword>
<evidence type="ECO:0000259" key="3">
    <source>
        <dbReference type="SMART" id="SM00382"/>
    </source>
</evidence>
<dbReference type="InterPro" id="IPR003959">
    <property type="entry name" value="ATPase_AAA_core"/>
</dbReference>
<dbReference type="AlphaFoldDB" id="A0A9N8W2H8"/>
<dbReference type="Pfam" id="PF09336">
    <property type="entry name" value="Vps4_C"/>
    <property type="match status" value="1"/>
</dbReference>
<proteinExistence type="predicted"/>
<protein>
    <submittedName>
        <fullName evidence="4">6014_t:CDS:1</fullName>
    </submittedName>
</protein>
<dbReference type="InterPro" id="IPR027417">
    <property type="entry name" value="P-loop_NTPase"/>
</dbReference>
<evidence type="ECO:0000256" key="1">
    <source>
        <dbReference type="ARBA" id="ARBA00022741"/>
    </source>
</evidence>
<reference evidence="4" key="1">
    <citation type="submission" date="2021-06" db="EMBL/GenBank/DDBJ databases">
        <authorList>
            <person name="Kallberg Y."/>
            <person name="Tangrot J."/>
            <person name="Rosling A."/>
        </authorList>
    </citation>
    <scope>NUCLEOTIDE SEQUENCE</scope>
    <source>
        <strain evidence="4">IA702</strain>
    </source>
</reference>
<dbReference type="Pfam" id="PF17862">
    <property type="entry name" value="AAA_lid_3"/>
    <property type="match status" value="1"/>
</dbReference>
<feature type="domain" description="AAA+ ATPase" evidence="3">
    <location>
        <begin position="39"/>
        <end position="172"/>
    </location>
</feature>
<gene>
    <name evidence="4" type="ORF">POCULU_LOCUS977</name>
</gene>
<dbReference type="SUPFAM" id="SSF52540">
    <property type="entry name" value="P-loop containing nucleoside triphosphate hydrolases"/>
    <property type="match status" value="1"/>
</dbReference>
<dbReference type="GO" id="GO:0016887">
    <property type="term" value="F:ATP hydrolysis activity"/>
    <property type="evidence" value="ECO:0007669"/>
    <property type="project" value="InterPro"/>
</dbReference>
<dbReference type="EMBL" id="CAJVPJ010000062">
    <property type="protein sequence ID" value="CAG8469687.1"/>
    <property type="molecule type" value="Genomic_DNA"/>
</dbReference>
<evidence type="ECO:0000256" key="2">
    <source>
        <dbReference type="ARBA" id="ARBA00022840"/>
    </source>
</evidence>
<dbReference type="InterPro" id="IPR015415">
    <property type="entry name" value="Spast_Vps4_C"/>
</dbReference>
<keyword evidence="2" id="KW-0067">ATP-binding</keyword>
<dbReference type="PANTHER" id="PTHR23077">
    <property type="entry name" value="AAA-FAMILY ATPASE"/>
    <property type="match status" value="1"/>
</dbReference>
<dbReference type="InterPro" id="IPR003593">
    <property type="entry name" value="AAA+_ATPase"/>
</dbReference>
<name>A0A9N8W2H8_9GLOM</name>